<dbReference type="InterPro" id="IPR002109">
    <property type="entry name" value="Glutaredoxin"/>
</dbReference>
<dbReference type="Pfam" id="PF00462">
    <property type="entry name" value="Glutaredoxin"/>
    <property type="match status" value="1"/>
</dbReference>
<evidence type="ECO:0000256" key="3">
    <source>
        <dbReference type="ARBA" id="ARBA00022490"/>
    </source>
</evidence>
<protein>
    <recommendedName>
        <fullName evidence="5">Glutaredoxin domain-containing protein</fullName>
    </recommendedName>
</protein>
<comment type="similarity">
    <text evidence="2">Belongs to the glutaredoxin family. CC-type subfamily.</text>
</comment>
<sequence length="100" mass="11014">MERVTKTVCEKPLVLFTRSSCCMCHSIKLLFIQSGANPTVYELDNIPQGREVEQELLRLGCTPTGLVVFIGGELVGGANETLSLHVRRELQPMLERAGAL</sequence>
<dbReference type="AlphaFoldDB" id="A0AA89APG3"/>
<comment type="subcellular location">
    <subcellularLocation>
        <location evidence="1">Cytoplasm</location>
    </subcellularLocation>
</comment>
<proteinExistence type="inferred from homology"/>
<dbReference type="CDD" id="cd03419">
    <property type="entry name" value="GRX_GRXh_1_2_like"/>
    <property type="match status" value="1"/>
</dbReference>
<evidence type="ECO:0000313" key="7">
    <source>
        <dbReference type="Proteomes" id="UP001188597"/>
    </source>
</evidence>
<keyword evidence="3" id="KW-0963">Cytoplasm</keyword>
<evidence type="ECO:0000313" key="6">
    <source>
        <dbReference type="EMBL" id="KAK3009433.1"/>
    </source>
</evidence>
<keyword evidence="4" id="KW-0676">Redox-active center</keyword>
<evidence type="ECO:0000259" key="5">
    <source>
        <dbReference type="Pfam" id="PF00462"/>
    </source>
</evidence>
<keyword evidence="7" id="KW-1185">Reference proteome</keyword>
<dbReference type="Gene3D" id="3.40.30.10">
    <property type="entry name" value="Glutaredoxin"/>
    <property type="match status" value="1"/>
</dbReference>
<reference evidence="6" key="1">
    <citation type="submission" date="2022-12" db="EMBL/GenBank/DDBJ databases">
        <title>Draft genome assemblies for two species of Escallonia (Escalloniales).</title>
        <authorList>
            <person name="Chanderbali A."/>
            <person name="Dervinis C."/>
            <person name="Anghel I."/>
            <person name="Soltis D."/>
            <person name="Soltis P."/>
            <person name="Zapata F."/>
        </authorList>
    </citation>
    <scope>NUCLEOTIDE SEQUENCE</scope>
    <source>
        <strain evidence="6">UCBG64.0493</strain>
        <tissue evidence="6">Leaf</tissue>
    </source>
</reference>
<dbReference type="SUPFAM" id="SSF52833">
    <property type="entry name" value="Thioredoxin-like"/>
    <property type="match status" value="1"/>
</dbReference>
<dbReference type="Proteomes" id="UP001188597">
    <property type="component" value="Unassembled WGS sequence"/>
</dbReference>
<name>A0AA89APG3_9ASTE</name>
<comment type="caution">
    <text evidence="6">The sequence shown here is derived from an EMBL/GenBank/DDBJ whole genome shotgun (WGS) entry which is preliminary data.</text>
</comment>
<evidence type="ECO:0000256" key="1">
    <source>
        <dbReference type="ARBA" id="ARBA00004496"/>
    </source>
</evidence>
<evidence type="ECO:0000256" key="4">
    <source>
        <dbReference type="ARBA" id="ARBA00023284"/>
    </source>
</evidence>
<feature type="domain" description="Glutaredoxin" evidence="5">
    <location>
        <begin position="14"/>
        <end position="75"/>
    </location>
</feature>
<evidence type="ECO:0000256" key="2">
    <source>
        <dbReference type="ARBA" id="ARBA00007568"/>
    </source>
</evidence>
<dbReference type="PROSITE" id="PS51354">
    <property type="entry name" value="GLUTAREDOXIN_2"/>
    <property type="match status" value="1"/>
</dbReference>
<dbReference type="EMBL" id="JAVXUP010001647">
    <property type="protein sequence ID" value="KAK3009433.1"/>
    <property type="molecule type" value="Genomic_DNA"/>
</dbReference>
<dbReference type="InterPro" id="IPR036249">
    <property type="entry name" value="Thioredoxin-like_sf"/>
</dbReference>
<dbReference type="PANTHER" id="PTHR10168">
    <property type="entry name" value="GLUTAREDOXIN"/>
    <property type="match status" value="1"/>
</dbReference>
<organism evidence="6 7">
    <name type="scientific">Escallonia herrerae</name>
    <dbReference type="NCBI Taxonomy" id="1293975"/>
    <lineage>
        <taxon>Eukaryota</taxon>
        <taxon>Viridiplantae</taxon>
        <taxon>Streptophyta</taxon>
        <taxon>Embryophyta</taxon>
        <taxon>Tracheophyta</taxon>
        <taxon>Spermatophyta</taxon>
        <taxon>Magnoliopsida</taxon>
        <taxon>eudicotyledons</taxon>
        <taxon>Gunneridae</taxon>
        <taxon>Pentapetalae</taxon>
        <taxon>asterids</taxon>
        <taxon>campanulids</taxon>
        <taxon>Escalloniales</taxon>
        <taxon>Escalloniaceae</taxon>
        <taxon>Escallonia</taxon>
    </lineage>
</organism>
<accession>A0AA89APG3</accession>
<dbReference type="InterPro" id="IPR011905">
    <property type="entry name" value="GlrX-like_pln_2"/>
</dbReference>
<gene>
    <name evidence="6" type="ORF">RJ639_013182</name>
</gene>
<dbReference type="GO" id="GO:0005737">
    <property type="term" value="C:cytoplasm"/>
    <property type="evidence" value="ECO:0007669"/>
    <property type="project" value="UniProtKB-SubCell"/>
</dbReference>
<dbReference type="NCBIfam" id="TIGR02189">
    <property type="entry name" value="GlrX-like_plant"/>
    <property type="match status" value="1"/>
</dbReference>